<feature type="transmembrane region" description="Helical" evidence="6">
    <location>
        <begin position="426"/>
        <end position="449"/>
    </location>
</feature>
<dbReference type="Proteomes" id="UP001220324">
    <property type="component" value="Unassembled WGS sequence"/>
</dbReference>
<evidence type="ECO:0000313" key="7">
    <source>
        <dbReference type="EMBL" id="KAJ5557444.1"/>
    </source>
</evidence>
<dbReference type="Gene3D" id="1.20.1740.10">
    <property type="entry name" value="Amino acid/polyamine transporter I"/>
    <property type="match status" value="1"/>
</dbReference>
<dbReference type="PANTHER" id="PTHR45649:SF11">
    <property type="entry name" value="TRANSPORTER, PUTATIVE (EUROFUNG)-RELATED"/>
    <property type="match status" value="1"/>
</dbReference>
<evidence type="ECO:0000256" key="6">
    <source>
        <dbReference type="SAM" id="Phobius"/>
    </source>
</evidence>
<keyword evidence="2" id="KW-0813">Transport</keyword>
<protein>
    <submittedName>
        <fullName evidence="7">Amino acid transporter</fullName>
    </submittedName>
</protein>
<feature type="transmembrane region" description="Helical" evidence="6">
    <location>
        <begin position="183"/>
        <end position="201"/>
    </location>
</feature>
<sequence>MGSSTMKTVADDQESVKPASNHELVQRFSILSTLALGFSMTNSWLGYSATFITPLDMGGSPMVFFGLIVASIACCIITAGLAELASAFPSSGGQYHFAYMVASPKYRSLVAFVIGWLSIAAWCLTSASTAIVCAQMAGSLATIYNPSYTAAAWQTYLIYLLIMILATCIVCFSPNVIPRGEIILLWCSVAGFVASFVTVLATQRHPQSAKAVFIEYKNESGWDDGTSFIVGLGTCMYAYLAIDGATHIAEEVPCPAKNVPKAMGMTMLIGMFTVIPWTIAFLFTLTDIDAIISSAIPIHTVYNQATNSETAATVLTVWILFIYSGALVSCVVTTGRLTYAFSRDGGLPFSSFFSRVDSRNQVPINATLACFGFVSLYGLIYIGSTTAFNSFISMSIMSLNITYVAPQAIAVWRGRDSVLPERPFRLGRYVGTFCNWFSTLWVAFISVMFCFPTTNPTTVESMNYVSVVLVGISAAIFALWFGGKRKTFVGPEIVIEGAAPGHTHESE</sequence>
<dbReference type="PIRSF" id="PIRSF006060">
    <property type="entry name" value="AA_transporter"/>
    <property type="match status" value="1"/>
</dbReference>
<feature type="transmembrane region" description="Helical" evidence="6">
    <location>
        <begin position="388"/>
        <end position="405"/>
    </location>
</feature>
<name>A0AAD6D7X0_9EURO</name>
<dbReference type="GO" id="GO:0022857">
    <property type="term" value="F:transmembrane transporter activity"/>
    <property type="evidence" value="ECO:0007669"/>
    <property type="project" value="InterPro"/>
</dbReference>
<evidence type="ECO:0000256" key="4">
    <source>
        <dbReference type="ARBA" id="ARBA00022989"/>
    </source>
</evidence>
<feature type="transmembrane region" description="Helical" evidence="6">
    <location>
        <begin position="317"/>
        <end position="341"/>
    </location>
</feature>
<comment type="caution">
    <text evidence="7">The sequence shown here is derived from an EMBL/GenBank/DDBJ whole genome shotgun (WGS) entry which is preliminary data.</text>
</comment>
<dbReference type="PANTHER" id="PTHR45649">
    <property type="entry name" value="AMINO-ACID PERMEASE BAT1"/>
    <property type="match status" value="1"/>
</dbReference>
<feature type="transmembrane region" description="Helical" evidence="6">
    <location>
        <begin position="64"/>
        <end position="88"/>
    </location>
</feature>
<evidence type="ECO:0000313" key="8">
    <source>
        <dbReference type="Proteomes" id="UP001220324"/>
    </source>
</evidence>
<dbReference type="AlphaFoldDB" id="A0AAD6D7X0"/>
<feature type="transmembrane region" description="Helical" evidence="6">
    <location>
        <begin position="267"/>
        <end position="285"/>
    </location>
</feature>
<evidence type="ECO:0000256" key="1">
    <source>
        <dbReference type="ARBA" id="ARBA00004141"/>
    </source>
</evidence>
<proteinExistence type="predicted"/>
<gene>
    <name evidence="7" type="ORF">N7494_001359</name>
</gene>
<keyword evidence="4 6" id="KW-1133">Transmembrane helix</keyword>
<feature type="transmembrane region" description="Helical" evidence="6">
    <location>
        <begin position="461"/>
        <end position="481"/>
    </location>
</feature>
<keyword evidence="5 6" id="KW-0472">Membrane</keyword>
<feature type="transmembrane region" description="Helical" evidence="6">
    <location>
        <begin position="155"/>
        <end position="177"/>
    </location>
</feature>
<feature type="transmembrane region" description="Helical" evidence="6">
    <location>
        <begin position="108"/>
        <end position="134"/>
    </location>
</feature>
<dbReference type="InterPro" id="IPR002293">
    <property type="entry name" value="AA/rel_permease1"/>
</dbReference>
<comment type="subcellular location">
    <subcellularLocation>
        <location evidence="1">Membrane</location>
        <topology evidence="1">Multi-pass membrane protein</topology>
    </subcellularLocation>
</comment>
<keyword evidence="3 6" id="KW-0812">Transmembrane</keyword>
<dbReference type="EMBL" id="JAQIZZ010000001">
    <property type="protein sequence ID" value="KAJ5557444.1"/>
    <property type="molecule type" value="Genomic_DNA"/>
</dbReference>
<evidence type="ECO:0000256" key="5">
    <source>
        <dbReference type="ARBA" id="ARBA00023136"/>
    </source>
</evidence>
<reference evidence="7 8" key="1">
    <citation type="journal article" date="2023" name="IMA Fungus">
        <title>Comparative genomic study of the Penicillium genus elucidates a diverse pangenome and 15 lateral gene transfer events.</title>
        <authorList>
            <person name="Petersen C."/>
            <person name="Sorensen T."/>
            <person name="Nielsen M.R."/>
            <person name="Sondergaard T.E."/>
            <person name="Sorensen J.L."/>
            <person name="Fitzpatrick D.A."/>
            <person name="Frisvad J.C."/>
            <person name="Nielsen K.L."/>
        </authorList>
    </citation>
    <scope>NUCLEOTIDE SEQUENCE [LARGE SCALE GENOMIC DNA]</scope>
    <source>
        <strain evidence="7 8">IBT 35679</strain>
    </source>
</reference>
<accession>A0AAD6D7X0</accession>
<dbReference type="Pfam" id="PF13520">
    <property type="entry name" value="AA_permease_2"/>
    <property type="match status" value="1"/>
</dbReference>
<dbReference type="GO" id="GO:0016020">
    <property type="term" value="C:membrane"/>
    <property type="evidence" value="ECO:0007669"/>
    <property type="project" value="UniProtKB-SubCell"/>
</dbReference>
<organism evidence="7 8">
    <name type="scientific">Penicillium frequentans</name>
    <dbReference type="NCBI Taxonomy" id="3151616"/>
    <lineage>
        <taxon>Eukaryota</taxon>
        <taxon>Fungi</taxon>
        <taxon>Dikarya</taxon>
        <taxon>Ascomycota</taxon>
        <taxon>Pezizomycotina</taxon>
        <taxon>Eurotiomycetes</taxon>
        <taxon>Eurotiomycetidae</taxon>
        <taxon>Eurotiales</taxon>
        <taxon>Aspergillaceae</taxon>
        <taxon>Penicillium</taxon>
    </lineage>
</organism>
<evidence type="ECO:0000256" key="2">
    <source>
        <dbReference type="ARBA" id="ARBA00022448"/>
    </source>
</evidence>
<feature type="transmembrane region" description="Helical" evidence="6">
    <location>
        <begin position="362"/>
        <end position="382"/>
    </location>
</feature>
<keyword evidence="8" id="KW-1185">Reference proteome</keyword>
<evidence type="ECO:0000256" key="3">
    <source>
        <dbReference type="ARBA" id="ARBA00022692"/>
    </source>
</evidence>